<proteinExistence type="predicted"/>
<evidence type="ECO:0000313" key="1">
    <source>
        <dbReference type="EMBL" id="KIE44930.1"/>
    </source>
</evidence>
<evidence type="ECO:0000313" key="2">
    <source>
        <dbReference type="Proteomes" id="UP000031366"/>
    </source>
</evidence>
<accession>A0A0C1UBK1</accession>
<dbReference type="Proteomes" id="UP000031366">
    <property type="component" value="Unassembled WGS sequence"/>
</dbReference>
<gene>
    <name evidence="1" type="ORF">U732_58</name>
</gene>
<protein>
    <submittedName>
        <fullName evidence="1">Uncharacterized protein</fullName>
    </submittedName>
</protein>
<comment type="caution">
    <text evidence="1">The sequence shown here is derived from an EMBL/GenBank/DDBJ whole genome shotgun (WGS) entry which is preliminary data.</text>
</comment>
<keyword evidence="2" id="KW-1185">Reference proteome</keyword>
<organism evidence="1 2">
    <name type="scientific">Clostridium argentinense CDC 2741</name>
    <dbReference type="NCBI Taxonomy" id="1418104"/>
    <lineage>
        <taxon>Bacteria</taxon>
        <taxon>Bacillati</taxon>
        <taxon>Bacillota</taxon>
        <taxon>Clostridia</taxon>
        <taxon>Eubacteriales</taxon>
        <taxon>Clostridiaceae</taxon>
        <taxon>Clostridium</taxon>
    </lineage>
</organism>
<dbReference type="AlphaFoldDB" id="A0A0C1UBK1"/>
<dbReference type="RefSeq" id="WP_039635667.1">
    <property type="nucleotide sequence ID" value="NZ_AYSO01000020.1"/>
</dbReference>
<dbReference type="OrthoDB" id="1898172at2"/>
<name>A0A0C1UBK1_9CLOT</name>
<sequence>MEYKENIYAHLKKLQDEKYSSKKEENILSLINSLEKARINLYSVVQDFLSSNELLMSMAPEFEYKFNLTEHDILMERIKEWSVKEYPDKIVLETDHIPMNLYSKSIMSEFVEEQQFIKFATYKLLAPLSKKYSFEKLFILFDVISPITQYDVDNRYFKPYLDGIVKAQLLKCDSINFLSYAFRGTFSEEKFGVKITIKDYYLIEKYLD</sequence>
<reference evidence="1 2" key="1">
    <citation type="journal article" date="2015" name="Infect. Genet. Evol.">
        <title>Genomic sequences of six botulinum neurotoxin-producing strains representing three clostridial species illustrate the mobility and diversity of botulinum neurotoxin genes.</title>
        <authorList>
            <person name="Smith T.J."/>
            <person name="Hill K.K."/>
            <person name="Xie G."/>
            <person name="Foley B.T."/>
            <person name="Williamson C.H."/>
            <person name="Foster J.T."/>
            <person name="Johnson S.L."/>
            <person name="Chertkov O."/>
            <person name="Teshima H."/>
            <person name="Gibbons H.S."/>
            <person name="Johnsky L.A."/>
            <person name="Karavis M.A."/>
            <person name="Smith L.A."/>
        </authorList>
    </citation>
    <scope>NUCLEOTIDE SEQUENCE [LARGE SCALE GENOMIC DNA]</scope>
    <source>
        <strain evidence="1 2">CDC 2741</strain>
    </source>
</reference>
<dbReference type="EMBL" id="AYSO01000020">
    <property type="protein sequence ID" value="KIE44930.1"/>
    <property type="molecule type" value="Genomic_DNA"/>
</dbReference>